<dbReference type="RefSeq" id="WP_078200094.1">
    <property type="nucleotide sequence ID" value="NZ_CP017758.1"/>
</dbReference>
<name>A0A1U9V066_CUPNE</name>
<dbReference type="Pfam" id="PF06299">
    <property type="entry name" value="DUF1045"/>
    <property type="match status" value="1"/>
</dbReference>
<accession>A0A1U9V066</accession>
<evidence type="ECO:0000313" key="1">
    <source>
        <dbReference type="EMBL" id="AQV97755.1"/>
    </source>
</evidence>
<gene>
    <name evidence="1" type="ORF">BJN34_28215</name>
</gene>
<reference evidence="2" key="1">
    <citation type="submission" date="2017-02" db="EMBL/GenBank/DDBJ databases">
        <title>Complete genome sequence of Cupriavidus necator strain NH9, a 3-chlorobenzoate degrader.</title>
        <authorList>
            <person name="Moriuchi R."/>
            <person name="Dohra H."/>
            <person name="Ogawa N."/>
        </authorList>
    </citation>
    <scope>NUCLEOTIDE SEQUENCE [LARGE SCALE GENOMIC DNA]</scope>
    <source>
        <strain evidence="2">NH9</strain>
    </source>
</reference>
<sequence>MTLPAHRYAIYLAPSEPFRTFGSQWLGRDADTGGGLPAPEGMAPPPSDWIRAPAHYGLHATLKPPFQLAQGTDGPMLDATARDFVRGLAPFSAPLALRALRGFVAWVLADGGLPPMHALADACVLAFERFRAPPSADEVARRKPDQLTDEERRMLDTWGYPYVFGTFIFHITLTGMLDAASQRVTVECLEAASGKLLQTPLHVDSISVFVQPAPGDDFIVARHYGFNGSTTDGVGAVYLDA</sequence>
<dbReference type="KEGG" id="cuh:BJN34_28215"/>
<evidence type="ECO:0000313" key="2">
    <source>
        <dbReference type="Proteomes" id="UP000189627"/>
    </source>
</evidence>
<proteinExistence type="predicted"/>
<dbReference type="InterPro" id="IPR009389">
    <property type="entry name" value="DUF1045"/>
</dbReference>
<dbReference type="Proteomes" id="UP000189627">
    <property type="component" value="Chromosome 2"/>
</dbReference>
<protein>
    <submittedName>
        <fullName evidence="1">DUF1045 domain-containing protein</fullName>
    </submittedName>
</protein>
<dbReference type="OrthoDB" id="5801437at2"/>
<organism evidence="1 2">
    <name type="scientific">Cupriavidus necator</name>
    <name type="common">Alcaligenes eutrophus</name>
    <name type="synonym">Ralstonia eutropha</name>
    <dbReference type="NCBI Taxonomy" id="106590"/>
    <lineage>
        <taxon>Bacteria</taxon>
        <taxon>Pseudomonadati</taxon>
        <taxon>Pseudomonadota</taxon>
        <taxon>Betaproteobacteria</taxon>
        <taxon>Burkholderiales</taxon>
        <taxon>Burkholderiaceae</taxon>
        <taxon>Cupriavidus</taxon>
    </lineage>
</organism>
<dbReference type="EMBL" id="CP017758">
    <property type="protein sequence ID" value="AQV97755.1"/>
    <property type="molecule type" value="Genomic_DNA"/>
</dbReference>
<dbReference type="AlphaFoldDB" id="A0A1U9V066"/>